<proteinExistence type="inferred from homology"/>
<dbReference type="CDD" id="cd19495">
    <property type="entry name" value="Elp6"/>
    <property type="match status" value="1"/>
</dbReference>
<comment type="pathway">
    <text evidence="1">tRNA modification; 5-methoxycarbonylmethyl-2-thiouridine-tRNA biosynthesis.</text>
</comment>
<dbReference type="OrthoDB" id="9995306at2759"/>
<dbReference type="STRING" id="74557.A0A1W0A947"/>
<evidence type="ECO:0000313" key="3">
    <source>
        <dbReference type="EMBL" id="OQS06822.1"/>
    </source>
</evidence>
<evidence type="ECO:0000256" key="2">
    <source>
        <dbReference type="ARBA" id="ARBA00008837"/>
    </source>
</evidence>
<dbReference type="GO" id="GO:0002098">
    <property type="term" value="P:tRNA wobble uridine modification"/>
    <property type="evidence" value="ECO:0007669"/>
    <property type="project" value="InterPro"/>
</dbReference>
<dbReference type="InterPro" id="IPR027417">
    <property type="entry name" value="P-loop_NTPase"/>
</dbReference>
<dbReference type="PANTHER" id="PTHR16184:SF6">
    <property type="entry name" value="ELONGATOR COMPLEX PROTEIN 6"/>
    <property type="match status" value="1"/>
</dbReference>
<dbReference type="AlphaFoldDB" id="A0A1W0A947"/>
<comment type="similarity">
    <text evidence="2">Belongs to the ELP6 family.</text>
</comment>
<dbReference type="Proteomes" id="UP000243217">
    <property type="component" value="Unassembled WGS sequence"/>
</dbReference>
<keyword evidence="4" id="KW-1185">Reference proteome</keyword>
<accession>A0A1W0A947</accession>
<evidence type="ECO:0008006" key="5">
    <source>
        <dbReference type="Google" id="ProtNLM"/>
    </source>
</evidence>
<evidence type="ECO:0000313" key="4">
    <source>
        <dbReference type="Proteomes" id="UP000243217"/>
    </source>
</evidence>
<dbReference type="Gene3D" id="3.40.50.300">
    <property type="entry name" value="P-loop containing nucleotide triphosphate hydrolases"/>
    <property type="match status" value="1"/>
</dbReference>
<dbReference type="GO" id="GO:0033588">
    <property type="term" value="C:elongator holoenzyme complex"/>
    <property type="evidence" value="ECO:0007669"/>
    <property type="project" value="InterPro"/>
</dbReference>
<dbReference type="SUPFAM" id="SSF52540">
    <property type="entry name" value="P-loop containing nucleoside triphosphate hydrolases"/>
    <property type="match status" value="1"/>
</dbReference>
<dbReference type="EMBL" id="JNBS01000303">
    <property type="protein sequence ID" value="OQS06822.1"/>
    <property type="molecule type" value="Genomic_DNA"/>
</dbReference>
<comment type="caution">
    <text evidence="3">The sequence shown here is derived from an EMBL/GenBank/DDBJ whole genome shotgun (WGS) entry which is preliminary data.</text>
</comment>
<organism evidence="3 4">
    <name type="scientific">Thraustotheca clavata</name>
    <dbReference type="NCBI Taxonomy" id="74557"/>
    <lineage>
        <taxon>Eukaryota</taxon>
        <taxon>Sar</taxon>
        <taxon>Stramenopiles</taxon>
        <taxon>Oomycota</taxon>
        <taxon>Saprolegniomycetes</taxon>
        <taxon>Saprolegniales</taxon>
        <taxon>Achlyaceae</taxon>
        <taxon>Thraustotheca</taxon>
    </lineage>
</organism>
<dbReference type="PANTHER" id="PTHR16184">
    <property type="entry name" value="ELONGATOR COMPLEX PROTEIN 6"/>
    <property type="match status" value="1"/>
</dbReference>
<dbReference type="InterPro" id="IPR018627">
    <property type="entry name" value="ELP6"/>
</dbReference>
<dbReference type="Pfam" id="PF09807">
    <property type="entry name" value="ELP6"/>
    <property type="match status" value="1"/>
</dbReference>
<name>A0A1W0A947_9STRA</name>
<dbReference type="UniPathway" id="UPA00988"/>
<protein>
    <recommendedName>
        <fullName evidence="5">Elongator complex protein 6</fullName>
    </recommendedName>
</protein>
<evidence type="ECO:0000256" key="1">
    <source>
        <dbReference type="ARBA" id="ARBA00005043"/>
    </source>
</evidence>
<sequence>MSDGMAELGFKEVPLQEVIVVNDSVQANGNFLLHYFTTLALKAEMRVCMVALNNTLDQFVAVGRKMGVNVQNAVATQKWLHIDGVSRPYDWSAGPQTPMQFTMSTTPDAMKNDLQQLFLRLQTFIQASSVPCILVIDDLSILTYHYGLNAALMFARYCRQLALNAKSTLLVLHHGDVNMDSQGTFLNPAITDLASIVFTVRGLDTGYCKDIHGSVMLTRRYQPTSQSSSLHCSTTKKSLQYKLVENGIRCIHVETL</sequence>
<reference evidence="3 4" key="1">
    <citation type="journal article" date="2014" name="Genome Biol. Evol.">
        <title>The secreted proteins of Achlya hypogyna and Thraustotheca clavata identify the ancestral oomycete secretome and reveal gene acquisitions by horizontal gene transfer.</title>
        <authorList>
            <person name="Misner I."/>
            <person name="Blouin N."/>
            <person name="Leonard G."/>
            <person name="Richards T.A."/>
            <person name="Lane C.E."/>
        </authorList>
    </citation>
    <scope>NUCLEOTIDE SEQUENCE [LARGE SCALE GENOMIC DNA]</scope>
    <source>
        <strain evidence="3 4">ATCC 34112</strain>
    </source>
</reference>
<gene>
    <name evidence="3" type="ORF">THRCLA_01157</name>
</gene>